<comment type="caution">
    <text evidence="1">The sequence shown here is derived from an EMBL/GenBank/DDBJ whole genome shotgun (WGS) entry which is preliminary data.</text>
</comment>
<proteinExistence type="predicted"/>
<name>A0A0F9J291_9ZZZZ</name>
<accession>A0A0F9J291</accession>
<reference evidence="1" key="1">
    <citation type="journal article" date="2015" name="Nature">
        <title>Complex archaea that bridge the gap between prokaryotes and eukaryotes.</title>
        <authorList>
            <person name="Spang A."/>
            <person name="Saw J.H."/>
            <person name="Jorgensen S.L."/>
            <person name="Zaremba-Niedzwiedzka K."/>
            <person name="Martijn J."/>
            <person name="Lind A.E."/>
            <person name="van Eijk R."/>
            <person name="Schleper C."/>
            <person name="Guy L."/>
            <person name="Ettema T.J."/>
        </authorList>
    </citation>
    <scope>NUCLEOTIDE SEQUENCE</scope>
</reference>
<dbReference type="AlphaFoldDB" id="A0A0F9J291"/>
<sequence length="112" mass="11375">MRVAGGVVYLEGVLVGTACRDPVGGGDLGGAVAPREMAPGQMTVADCTHRVGMAPTKMAPGCVAIAVDPGACREKLIEPIIDRGIVVDSAAACIPEELCIIAFAKAGRDNEL</sequence>
<organism evidence="1">
    <name type="scientific">marine sediment metagenome</name>
    <dbReference type="NCBI Taxonomy" id="412755"/>
    <lineage>
        <taxon>unclassified sequences</taxon>
        <taxon>metagenomes</taxon>
        <taxon>ecological metagenomes</taxon>
    </lineage>
</organism>
<evidence type="ECO:0000313" key="1">
    <source>
        <dbReference type="EMBL" id="KKM26534.1"/>
    </source>
</evidence>
<dbReference type="EMBL" id="LAZR01012495">
    <property type="protein sequence ID" value="KKM26534.1"/>
    <property type="molecule type" value="Genomic_DNA"/>
</dbReference>
<protein>
    <submittedName>
        <fullName evidence="1">Uncharacterized protein</fullName>
    </submittedName>
</protein>
<gene>
    <name evidence="1" type="ORF">LCGC14_1583820</name>
</gene>